<evidence type="ECO:0000313" key="6">
    <source>
        <dbReference type="Proteomes" id="UP000075714"/>
    </source>
</evidence>
<evidence type="ECO:0000256" key="3">
    <source>
        <dbReference type="SAM" id="MobiDB-lite"/>
    </source>
</evidence>
<feature type="domain" description="ATP-dependent rRNA helicase SPB4-like C-terminal extension" evidence="4">
    <location>
        <begin position="1"/>
        <end position="48"/>
    </location>
</feature>
<dbReference type="Pfam" id="PF13959">
    <property type="entry name" value="CTE_SPB4"/>
    <property type="match status" value="1"/>
</dbReference>
<dbReference type="InterPro" id="IPR025313">
    <property type="entry name" value="SPB4-like_CTE"/>
</dbReference>
<feature type="compositionally biased region" description="Basic residues" evidence="3">
    <location>
        <begin position="278"/>
        <end position="298"/>
    </location>
</feature>
<evidence type="ECO:0000256" key="1">
    <source>
        <dbReference type="ARBA" id="ARBA00022801"/>
    </source>
</evidence>
<accession>A0A150G309</accession>
<feature type="region of interest" description="Disordered" evidence="3">
    <location>
        <begin position="147"/>
        <end position="298"/>
    </location>
</feature>
<dbReference type="STRING" id="33097.A0A150G309"/>
<feature type="compositionally biased region" description="Gly residues" evidence="3">
    <location>
        <begin position="247"/>
        <end position="257"/>
    </location>
</feature>
<feature type="compositionally biased region" description="Low complexity" evidence="3">
    <location>
        <begin position="174"/>
        <end position="188"/>
    </location>
</feature>
<feature type="region of interest" description="Disordered" evidence="3">
    <location>
        <begin position="55"/>
        <end position="120"/>
    </location>
</feature>
<keyword evidence="2" id="KW-0547">Nucleotide-binding</keyword>
<dbReference type="EMBL" id="LSYV01000083">
    <property type="protein sequence ID" value="KXZ43700.1"/>
    <property type="molecule type" value="Genomic_DNA"/>
</dbReference>
<keyword evidence="2" id="KW-0347">Helicase</keyword>
<dbReference type="SMART" id="SM01178">
    <property type="entry name" value="DUF4217"/>
    <property type="match status" value="1"/>
</dbReference>
<feature type="compositionally biased region" description="Gly residues" evidence="3">
    <location>
        <begin position="203"/>
        <end position="239"/>
    </location>
</feature>
<keyword evidence="1" id="KW-0378">Hydrolase</keyword>
<dbReference type="GO" id="GO:0004386">
    <property type="term" value="F:helicase activity"/>
    <property type="evidence" value="ECO:0007669"/>
    <property type="project" value="UniProtKB-KW"/>
</dbReference>
<feature type="compositionally biased region" description="Low complexity" evidence="3">
    <location>
        <begin position="107"/>
        <end position="119"/>
    </location>
</feature>
<organism evidence="5 6">
    <name type="scientific">Gonium pectorale</name>
    <name type="common">Green alga</name>
    <dbReference type="NCBI Taxonomy" id="33097"/>
    <lineage>
        <taxon>Eukaryota</taxon>
        <taxon>Viridiplantae</taxon>
        <taxon>Chlorophyta</taxon>
        <taxon>core chlorophytes</taxon>
        <taxon>Chlorophyceae</taxon>
        <taxon>CS clade</taxon>
        <taxon>Chlamydomonadales</taxon>
        <taxon>Volvocaceae</taxon>
        <taxon>Gonium</taxon>
    </lineage>
</organism>
<dbReference type="GO" id="GO:0016787">
    <property type="term" value="F:hydrolase activity"/>
    <property type="evidence" value="ECO:0007669"/>
    <property type="project" value="UniProtKB-KW"/>
</dbReference>
<dbReference type="Proteomes" id="UP000075714">
    <property type="component" value="Unassembled WGS sequence"/>
</dbReference>
<gene>
    <name evidence="5" type="ORF">GPECTOR_82g234</name>
</gene>
<dbReference type="AlphaFoldDB" id="A0A150G309"/>
<comment type="caution">
    <text evidence="5">The sequence shown here is derived from an EMBL/GenBank/DDBJ whole genome shotgun (WGS) entry which is preliminary data.</text>
</comment>
<keyword evidence="6" id="KW-1185">Reference proteome</keyword>
<sequence length="298" mass="30687">MDKATRAFVTYVRGYKEHHCKFIFRLQELNIGRLATGLGLLRLPRMPDLKRPLGAAEFSPSAVDPASVPYRDKAREKQRQKVLQQRKAEAEARGGGAAAAAPKRKAAPSAPEAADARLPAAKRRQLQAIDETDALNREYSLLKKLKKGKITQHQYDKALGLASDSEPEPDEEAGAGPTHGSPDSEPSSGGEGGASDGEDEGADGVGGGSGGRAGAGPGSRGGAGAGDAAGRGGGGGGGEPAAKGKGGHGQGGPGARRGGPLSALAQPRGALQSYIDKKARKNKKKKIKLQQKQNKGAR</sequence>
<evidence type="ECO:0000259" key="4">
    <source>
        <dbReference type="SMART" id="SM01178"/>
    </source>
</evidence>
<evidence type="ECO:0000256" key="2">
    <source>
        <dbReference type="ARBA" id="ARBA00022806"/>
    </source>
</evidence>
<reference evidence="6" key="1">
    <citation type="journal article" date="2016" name="Nat. Commun.">
        <title>The Gonium pectorale genome demonstrates co-option of cell cycle regulation during the evolution of multicellularity.</title>
        <authorList>
            <person name="Hanschen E.R."/>
            <person name="Marriage T.N."/>
            <person name="Ferris P.J."/>
            <person name="Hamaji T."/>
            <person name="Toyoda A."/>
            <person name="Fujiyama A."/>
            <person name="Neme R."/>
            <person name="Noguchi H."/>
            <person name="Minakuchi Y."/>
            <person name="Suzuki M."/>
            <person name="Kawai-Toyooka H."/>
            <person name="Smith D.R."/>
            <person name="Sparks H."/>
            <person name="Anderson J."/>
            <person name="Bakaric R."/>
            <person name="Luria V."/>
            <person name="Karger A."/>
            <person name="Kirschner M.W."/>
            <person name="Durand P.M."/>
            <person name="Michod R.E."/>
            <person name="Nozaki H."/>
            <person name="Olson B.J."/>
        </authorList>
    </citation>
    <scope>NUCLEOTIDE SEQUENCE [LARGE SCALE GENOMIC DNA]</scope>
    <source>
        <strain evidence="6">NIES-2863</strain>
    </source>
</reference>
<dbReference type="OrthoDB" id="7396459at2759"/>
<name>A0A150G309_GONPE</name>
<evidence type="ECO:0000313" key="5">
    <source>
        <dbReference type="EMBL" id="KXZ43700.1"/>
    </source>
</evidence>
<protein>
    <recommendedName>
        <fullName evidence="4">ATP-dependent rRNA helicase SPB4-like C-terminal extension domain-containing protein</fullName>
    </recommendedName>
</protein>
<keyword evidence="2" id="KW-0067">ATP-binding</keyword>
<proteinExistence type="predicted"/>
<feature type="compositionally biased region" description="Basic and acidic residues" evidence="3">
    <location>
        <begin position="70"/>
        <end position="79"/>
    </location>
</feature>